<sequence length="164" mass="18240">MSLFPGLSLLRVAGRATETNCCSETQRLSVLSVKPWTEASRVLHRRRRCLTLCCLQGPRITAVLCVSREEVGKEPHTHSKVFSAITVGDKIFMTPVKLRTRATYRGPPLARKQLQHCTGEGREAPLEVVTGNLTALERIGPMGNRDECWAIWANFQQDGNILGI</sequence>
<comment type="caution">
    <text evidence="1">The sequence shown here is derived from an EMBL/GenBank/DDBJ whole genome shotgun (WGS) entry which is preliminary data.</text>
</comment>
<evidence type="ECO:0000313" key="2">
    <source>
        <dbReference type="Proteomes" id="UP001066276"/>
    </source>
</evidence>
<evidence type="ECO:0000313" key="1">
    <source>
        <dbReference type="EMBL" id="KAJ1155611.1"/>
    </source>
</evidence>
<protein>
    <submittedName>
        <fullName evidence="1">Uncharacterized protein</fullName>
    </submittedName>
</protein>
<name>A0AAV7RSV8_PLEWA</name>
<accession>A0AAV7RSV8</accession>
<gene>
    <name evidence="1" type="ORF">NDU88_008340</name>
</gene>
<reference evidence="1" key="1">
    <citation type="journal article" date="2022" name="bioRxiv">
        <title>Sequencing and chromosome-scale assembly of the giantPleurodeles waltlgenome.</title>
        <authorList>
            <person name="Brown T."/>
            <person name="Elewa A."/>
            <person name="Iarovenko S."/>
            <person name="Subramanian E."/>
            <person name="Araus A.J."/>
            <person name="Petzold A."/>
            <person name="Susuki M."/>
            <person name="Suzuki K.-i.T."/>
            <person name="Hayashi T."/>
            <person name="Toyoda A."/>
            <person name="Oliveira C."/>
            <person name="Osipova E."/>
            <person name="Leigh N.D."/>
            <person name="Simon A."/>
            <person name="Yun M.H."/>
        </authorList>
    </citation>
    <scope>NUCLEOTIDE SEQUENCE</scope>
    <source>
        <strain evidence="1">20211129_DDA</strain>
        <tissue evidence="1">Liver</tissue>
    </source>
</reference>
<organism evidence="1 2">
    <name type="scientific">Pleurodeles waltl</name>
    <name type="common">Iberian ribbed newt</name>
    <dbReference type="NCBI Taxonomy" id="8319"/>
    <lineage>
        <taxon>Eukaryota</taxon>
        <taxon>Metazoa</taxon>
        <taxon>Chordata</taxon>
        <taxon>Craniata</taxon>
        <taxon>Vertebrata</taxon>
        <taxon>Euteleostomi</taxon>
        <taxon>Amphibia</taxon>
        <taxon>Batrachia</taxon>
        <taxon>Caudata</taxon>
        <taxon>Salamandroidea</taxon>
        <taxon>Salamandridae</taxon>
        <taxon>Pleurodelinae</taxon>
        <taxon>Pleurodeles</taxon>
    </lineage>
</organism>
<dbReference type="AlphaFoldDB" id="A0AAV7RSV8"/>
<keyword evidence="2" id="KW-1185">Reference proteome</keyword>
<dbReference type="Proteomes" id="UP001066276">
    <property type="component" value="Chromosome 5"/>
</dbReference>
<dbReference type="EMBL" id="JANPWB010000009">
    <property type="protein sequence ID" value="KAJ1155611.1"/>
    <property type="molecule type" value="Genomic_DNA"/>
</dbReference>
<proteinExistence type="predicted"/>